<name>A0A4P2VWB0_FLUSA</name>
<evidence type="ECO:0000313" key="3">
    <source>
        <dbReference type="Proteomes" id="UP000291236"/>
    </source>
</evidence>
<evidence type="ECO:0000256" key="1">
    <source>
        <dbReference type="SAM" id="MobiDB-lite"/>
    </source>
</evidence>
<proteinExistence type="predicted"/>
<protein>
    <submittedName>
        <fullName evidence="2">Uncharacterized protein</fullName>
    </submittedName>
</protein>
<accession>A0A4P2VWB0</accession>
<organism evidence="2 3">
    <name type="scientific">Fluviispira sanaruensis</name>
    <dbReference type="NCBI Taxonomy" id="2493639"/>
    <lineage>
        <taxon>Bacteria</taxon>
        <taxon>Pseudomonadati</taxon>
        <taxon>Bdellovibrionota</taxon>
        <taxon>Oligoflexia</taxon>
        <taxon>Silvanigrellales</taxon>
        <taxon>Silvanigrellaceae</taxon>
        <taxon>Fluviispira</taxon>
    </lineage>
</organism>
<dbReference type="EMBL" id="AP019368">
    <property type="protein sequence ID" value="BBH53885.1"/>
    <property type="molecule type" value="Genomic_DNA"/>
</dbReference>
<keyword evidence="3" id="KW-1185">Reference proteome</keyword>
<reference evidence="2 3" key="1">
    <citation type="submission" date="2018-12" db="EMBL/GenBank/DDBJ databases">
        <title>Rubrispira sanarue gen. nov., sp., nov., a member of the order Silvanigrellales, isolated from a brackish lake in Hamamatsu Japan.</title>
        <authorList>
            <person name="Maejima Y."/>
            <person name="Iino T."/>
            <person name="Muraguchi Y."/>
            <person name="Fukuda K."/>
            <person name="Nojiri H."/>
            <person name="Ohkuma M."/>
            <person name="Moriuchi R."/>
            <person name="Dohra H."/>
            <person name="Kimbara K."/>
            <person name="Shintani M."/>
        </authorList>
    </citation>
    <scope>NUCLEOTIDE SEQUENCE [LARGE SCALE GENOMIC DNA]</scope>
    <source>
        <strain evidence="2 3">RF1110005</strain>
    </source>
</reference>
<dbReference type="Proteomes" id="UP000291236">
    <property type="component" value="Chromosome"/>
</dbReference>
<dbReference type="KEGG" id="sbf:JCM31447_23380"/>
<sequence>MGSTRSASRQLAQHHQRPAREDVQIPVREQCGSGALFLLVRAQRVLWGKIRNGKVDGVNNAEQLEGAIKAAVY</sequence>
<feature type="compositionally biased region" description="Polar residues" evidence="1">
    <location>
        <begin position="1"/>
        <end position="11"/>
    </location>
</feature>
<dbReference type="AlphaFoldDB" id="A0A4P2VWB0"/>
<feature type="region of interest" description="Disordered" evidence="1">
    <location>
        <begin position="1"/>
        <end position="25"/>
    </location>
</feature>
<evidence type="ECO:0000313" key="2">
    <source>
        <dbReference type="EMBL" id="BBH53885.1"/>
    </source>
</evidence>
<dbReference type="RefSeq" id="WP_172603912.1">
    <property type="nucleotide sequence ID" value="NZ_AP019368.1"/>
</dbReference>
<gene>
    <name evidence="2" type="ORF">JCM31447_23380</name>
</gene>